<keyword evidence="1" id="KW-0732">Signal</keyword>
<evidence type="ECO:0000313" key="3">
    <source>
        <dbReference type="Proteomes" id="UP000777438"/>
    </source>
</evidence>
<accession>A0A9P8W242</accession>
<keyword evidence="3" id="KW-1185">Reference proteome</keyword>
<sequence length="172" mass="20437">MLLKYFLLNTLLVLSSVTAIPNPDTDNYDVEARDVNDDPAGHLVDRDDRYGSRCGTDATWDKKQKMCFCKKNGDFYDDEMKKCCPKGKKWNGRRCDYDCGKDADWDRRKNECVCKKKHAQFGFGKDKKQCKCRRDMWDDGYECRCKAKKFWDHRSQKCKPRRNDNDNDYDYD</sequence>
<evidence type="ECO:0000256" key="1">
    <source>
        <dbReference type="SAM" id="SignalP"/>
    </source>
</evidence>
<dbReference type="Proteomes" id="UP000777438">
    <property type="component" value="Unassembled WGS sequence"/>
</dbReference>
<dbReference type="AlphaFoldDB" id="A0A9P8W242"/>
<reference evidence="2 3" key="1">
    <citation type="journal article" date="2021" name="Nat. Commun.">
        <title>Genetic determinants of endophytism in the Arabidopsis root mycobiome.</title>
        <authorList>
            <person name="Mesny F."/>
            <person name="Miyauchi S."/>
            <person name="Thiergart T."/>
            <person name="Pickel B."/>
            <person name="Atanasova L."/>
            <person name="Karlsson M."/>
            <person name="Huettel B."/>
            <person name="Barry K.W."/>
            <person name="Haridas S."/>
            <person name="Chen C."/>
            <person name="Bauer D."/>
            <person name="Andreopoulos W."/>
            <person name="Pangilinan J."/>
            <person name="LaButti K."/>
            <person name="Riley R."/>
            <person name="Lipzen A."/>
            <person name="Clum A."/>
            <person name="Drula E."/>
            <person name="Henrissat B."/>
            <person name="Kohler A."/>
            <person name="Grigoriev I.V."/>
            <person name="Martin F.M."/>
            <person name="Hacquard S."/>
        </authorList>
    </citation>
    <scope>NUCLEOTIDE SEQUENCE [LARGE SCALE GENOMIC DNA]</scope>
    <source>
        <strain evidence="2 3">MPI-CAGE-CH-0241</strain>
    </source>
</reference>
<feature type="signal peptide" evidence="1">
    <location>
        <begin position="1"/>
        <end position="19"/>
    </location>
</feature>
<comment type="caution">
    <text evidence="2">The sequence shown here is derived from an EMBL/GenBank/DDBJ whole genome shotgun (WGS) entry which is preliminary data.</text>
</comment>
<gene>
    <name evidence="2" type="ORF">B0T10DRAFT_549671</name>
</gene>
<feature type="chain" id="PRO_5040324075" evidence="1">
    <location>
        <begin position="20"/>
        <end position="172"/>
    </location>
</feature>
<name>A0A9P8W242_9HYPO</name>
<dbReference type="OrthoDB" id="5083639at2759"/>
<organism evidence="2 3">
    <name type="scientific">Thelonectria olida</name>
    <dbReference type="NCBI Taxonomy" id="1576542"/>
    <lineage>
        <taxon>Eukaryota</taxon>
        <taxon>Fungi</taxon>
        <taxon>Dikarya</taxon>
        <taxon>Ascomycota</taxon>
        <taxon>Pezizomycotina</taxon>
        <taxon>Sordariomycetes</taxon>
        <taxon>Hypocreomycetidae</taxon>
        <taxon>Hypocreales</taxon>
        <taxon>Nectriaceae</taxon>
        <taxon>Thelonectria</taxon>
    </lineage>
</organism>
<evidence type="ECO:0000313" key="2">
    <source>
        <dbReference type="EMBL" id="KAH6887703.1"/>
    </source>
</evidence>
<protein>
    <submittedName>
        <fullName evidence="2">Uncharacterized protein</fullName>
    </submittedName>
</protein>
<proteinExistence type="predicted"/>
<dbReference type="EMBL" id="JAGPYM010000014">
    <property type="protein sequence ID" value="KAH6887703.1"/>
    <property type="molecule type" value="Genomic_DNA"/>
</dbReference>